<sequence>MTQQTSNSLSSRIATWVGVVLLAAIFFALGIWQLDRAAALKASLVTATTIDESVVPLESIATANSSLAADALNRVVKVSGHYIANFKAPDQVDGAGQVDDWEVALLQIGTNQGILVVRGLWSERLLNPEIQQSMVIDVVGQLHAHQDGDRAENAAGIISRLDSAVIVGKTDLDLFDGYILARSESNNGSEMVRDRVTPEKLTSRIPGFYWQHLSYVVIWWLMAGVVLYLPFYRRKVDL</sequence>
<proteinExistence type="predicted"/>
<keyword evidence="1" id="KW-0472">Membrane</keyword>
<organism evidence="2">
    <name type="scientific">freshwater metagenome</name>
    <dbReference type="NCBI Taxonomy" id="449393"/>
    <lineage>
        <taxon>unclassified sequences</taxon>
        <taxon>metagenomes</taxon>
        <taxon>ecological metagenomes</taxon>
    </lineage>
</organism>
<feature type="transmembrane region" description="Helical" evidence="1">
    <location>
        <begin position="213"/>
        <end position="232"/>
    </location>
</feature>
<dbReference type="GO" id="GO:0016020">
    <property type="term" value="C:membrane"/>
    <property type="evidence" value="ECO:0007669"/>
    <property type="project" value="InterPro"/>
</dbReference>
<accession>A0A6J6G9Q6</accession>
<dbReference type="AlphaFoldDB" id="A0A6J6G9Q6"/>
<dbReference type="Pfam" id="PF02104">
    <property type="entry name" value="SURF1"/>
    <property type="match status" value="1"/>
</dbReference>
<dbReference type="InterPro" id="IPR002994">
    <property type="entry name" value="Surf1/Shy1"/>
</dbReference>
<evidence type="ECO:0000313" key="3">
    <source>
        <dbReference type="EMBL" id="CAB4663884.1"/>
    </source>
</evidence>
<feature type="transmembrane region" description="Helical" evidence="1">
    <location>
        <begin position="13"/>
        <end position="32"/>
    </location>
</feature>
<evidence type="ECO:0000313" key="2">
    <source>
        <dbReference type="EMBL" id="CAB4597270.1"/>
    </source>
</evidence>
<reference evidence="2" key="1">
    <citation type="submission" date="2020-05" db="EMBL/GenBank/DDBJ databases">
        <authorList>
            <person name="Chiriac C."/>
            <person name="Salcher M."/>
            <person name="Ghai R."/>
            <person name="Kavagutti S V."/>
        </authorList>
    </citation>
    <scope>NUCLEOTIDE SEQUENCE</scope>
</reference>
<keyword evidence="1" id="KW-1133">Transmembrane helix</keyword>
<name>A0A6J6G9Q6_9ZZZZ</name>
<keyword evidence="1" id="KW-0812">Transmembrane</keyword>
<evidence type="ECO:0000256" key="1">
    <source>
        <dbReference type="SAM" id="Phobius"/>
    </source>
</evidence>
<dbReference type="EMBL" id="CAEZWQ010000075">
    <property type="protein sequence ID" value="CAB4663884.1"/>
    <property type="molecule type" value="Genomic_DNA"/>
</dbReference>
<dbReference type="EMBL" id="CAEZUG010000059">
    <property type="protein sequence ID" value="CAB4597270.1"/>
    <property type="molecule type" value="Genomic_DNA"/>
</dbReference>
<gene>
    <name evidence="2" type="ORF">UFOPK1795_00952</name>
    <name evidence="3" type="ORF">UFOPK2275_00717</name>
</gene>
<protein>
    <submittedName>
        <fullName evidence="2">Unannotated protein</fullName>
    </submittedName>
</protein>